<evidence type="ECO:0000313" key="1">
    <source>
        <dbReference type="EMBL" id="XDQ64067.1"/>
    </source>
</evidence>
<name>A0AB39S925_9ACTN</name>
<organism evidence="1">
    <name type="scientific">Streptomyces sp. R35</name>
    <dbReference type="NCBI Taxonomy" id="3238630"/>
    <lineage>
        <taxon>Bacteria</taxon>
        <taxon>Bacillati</taxon>
        <taxon>Actinomycetota</taxon>
        <taxon>Actinomycetes</taxon>
        <taxon>Kitasatosporales</taxon>
        <taxon>Streptomycetaceae</taxon>
        <taxon>Streptomyces</taxon>
    </lineage>
</organism>
<dbReference type="RefSeq" id="WP_369260765.1">
    <property type="nucleotide sequence ID" value="NZ_CP163440.1"/>
</dbReference>
<accession>A0AB39S925</accession>
<dbReference type="EMBL" id="CP163440">
    <property type="protein sequence ID" value="XDQ64067.1"/>
    <property type="molecule type" value="Genomic_DNA"/>
</dbReference>
<protein>
    <recommendedName>
        <fullName evidence="2">Transposase</fullName>
    </recommendedName>
</protein>
<evidence type="ECO:0008006" key="2">
    <source>
        <dbReference type="Google" id="ProtNLM"/>
    </source>
</evidence>
<sequence>MALAFGLLPDHSDYCQIMSSRMKMKGTAAVWANWMLVMARALPEA</sequence>
<gene>
    <name evidence="1" type="ORF">AB5J50_26420</name>
</gene>
<proteinExistence type="predicted"/>
<dbReference type="AlphaFoldDB" id="A0AB39S925"/>
<reference evidence="1" key="1">
    <citation type="submission" date="2024-07" db="EMBL/GenBank/DDBJ databases">
        <authorList>
            <person name="Yu S.T."/>
        </authorList>
    </citation>
    <scope>NUCLEOTIDE SEQUENCE</scope>
    <source>
        <strain evidence="1">R35</strain>
    </source>
</reference>